<proteinExistence type="predicted"/>
<gene>
    <name evidence="1" type="ORF">ISN44_As06g005130</name>
</gene>
<organism evidence="1 2">
    <name type="scientific">Arabidopsis suecica</name>
    <name type="common">Swedish thale-cress</name>
    <name type="synonym">Cardaminopsis suecica</name>
    <dbReference type="NCBI Taxonomy" id="45249"/>
    <lineage>
        <taxon>Eukaryota</taxon>
        <taxon>Viridiplantae</taxon>
        <taxon>Streptophyta</taxon>
        <taxon>Embryophyta</taxon>
        <taxon>Tracheophyta</taxon>
        <taxon>Spermatophyta</taxon>
        <taxon>Magnoliopsida</taxon>
        <taxon>eudicotyledons</taxon>
        <taxon>Gunneridae</taxon>
        <taxon>Pentapetalae</taxon>
        <taxon>rosids</taxon>
        <taxon>malvids</taxon>
        <taxon>Brassicales</taxon>
        <taxon>Brassicaceae</taxon>
        <taxon>Camelineae</taxon>
        <taxon>Arabidopsis</taxon>
    </lineage>
</organism>
<evidence type="ECO:0000313" key="2">
    <source>
        <dbReference type="Proteomes" id="UP000694251"/>
    </source>
</evidence>
<evidence type="ECO:0000313" key="1">
    <source>
        <dbReference type="EMBL" id="KAG7595996.1"/>
    </source>
</evidence>
<comment type="caution">
    <text evidence="1">The sequence shown here is derived from an EMBL/GenBank/DDBJ whole genome shotgun (WGS) entry which is preliminary data.</text>
</comment>
<sequence length="53" mass="6011">MDFGFMGQAIAVIDIWAQMGVDPISSLNLGPLKDSVYERMKFAKRENLSLRFC</sequence>
<dbReference type="EMBL" id="JAEFBJ010000006">
    <property type="protein sequence ID" value="KAG7595996.1"/>
    <property type="molecule type" value="Genomic_DNA"/>
</dbReference>
<protein>
    <submittedName>
        <fullName evidence="1">Uncharacterized protein</fullName>
    </submittedName>
</protein>
<accession>A0A8T2CCK0</accession>
<dbReference type="AlphaFoldDB" id="A0A8T2CCK0"/>
<name>A0A8T2CCK0_ARASU</name>
<keyword evidence="2" id="KW-1185">Reference proteome</keyword>
<dbReference type="Proteomes" id="UP000694251">
    <property type="component" value="Chromosome 6"/>
</dbReference>
<reference evidence="1 2" key="1">
    <citation type="submission" date="2020-12" db="EMBL/GenBank/DDBJ databases">
        <title>Concerted genomic and epigenomic changes stabilize Arabidopsis allopolyploids.</title>
        <authorList>
            <person name="Chen Z."/>
        </authorList>
    </citation>
    <scope>NUCLEOTIDE SEQUENCE [LARGE SCALE GENOMIC DNA]</scope>
    <source>
        <strain evidence="1">As9502</strain>
        <tissue evidence="1">Leaf</tissue>
    </source>
</reference>